<sequence>MNIVARWTNKNGCEGRIPGDFGTVQAAEKAAANHLAKHPQMAEVTISHKVGGVVKTVTRD</sequence>
<protein>
    <submittedName>
        <fullName evidence="1">PCQ3_98</fullName>
    </submittedName>
</protein>
<dbReference type="EMBL" id="GQ983381">
    <property type="protein sequence ID" value="ACX85599.1"/>
    <property type="molecule type" value="Genomic_DNA"/>
</dbReference>
<accession>D0UZE7</accession>
<keyword evidence="1" id="KW-0614">Plasmid</keyword>
<dbReference type="AlphaFoldDB" id="D0UZE7"/>
<reference evidence="1" key="1">
    <citation type="journal article" date="2010" name="J. Bacteriol.">
        <title>Characterization of the replication, transfer, and plasmid/lytic phage cycle of the Streptomyces plasmid-phage pZL12.</title>
        <authorList>
            <person name="Zhong L."/>
            <person name="Cheng Q."/>
            <person name="Tian X."/>
            <person name="Zhao L."/>
            <person name="Qin Z."/>
        </authorList>
    </citation>
    <scope>NUCLEOTIDE SEQUENCE</scope>
    <source>
        <strain evidence="1">W9</strain>
        <plasmid evidence="1">pCQ3</plasmid>
    </source>
</reference>
<proteinExistence type="predicted"/>
<dbReference type="RefSeq" id="WP_012840484.1">
    <property type="nucleotide sequence ID" value="NC_013449.1"/>
</dbReference>
<organism evidence="1">
    <name type="scientific">Streptomyces sp. W9</name>
    <dbReference type="NCBI Taxonomy" id="682410"/>
    <lineage>
        <taxon>Bacteria</taxon>
        <taxon>Bacillati</taxon>
        <taxon>Actinomycetota</taxon>
        <taxon>Actinomycetes</taxon>
        <taxon>Kitasatosporales</taxon>
        <taxon>Streptomycetaceae</taxon>
        <taxon>Streptomyces</taxon>
    </lineage>
</organism>
<evidence type="ECO:0000313" key="1">
    <source>
        <dbReference type="EMBL" id="ACX85599.1"/>
    </source>
</evidence>
<gene>
    <name evidence="1" type="ORF">pCQ3.98</name>
</gene>
<name>D0UZE7_9ACTN</name>
<geneLocation type="plasmid" evidence="1">
    <name>pCQ3</name>
</geneLocation>